<dbReference type="EC" id="2.7.13.3" evidence="3"/>
<keyword evidence="10" id="KW-1133">Transmembrane helix</keyword>
<sequence>MILHSYSLFDKAGHLQEWNGAFAEEFSAAPLHSGMSIDAILTECQTAVLSSDLGSFYYANALFSAEGDVQLTSKGLFVRMARLSRVMVVDEVSLLRSAAMQMSNTIVAERASQEEALRRAKNESDAANHAKSQFLATMSHEIRTPLNGILGMAQLLLLDDLDKDERLSYAQIILKSGQSLLTLLNDILDLSKVEAGKFELNMSCFEPEKLIDDVLSLFAYSLTQKNISVSRSWTTPEDKPRYLGDALRLRQMLANLLGNAVKFTESGTVTVEAYESRRENDRAMLMFKVYDSGIGINPEQQLALFLPFSQIDNSNTRKYGGSGLGLSIVRELARLMEGEVGVESELGKGSCFWFCIRVALDFTEPASVSPKAGHESPAAKRSLPILVVDDNPLNLTVIKMILSKLGFALELAQNGREAIQLLADDVMPALIFMDCQMPDIDGFEATRQIRQIEIAKHRPRIPIIALSAGVFEQDRQQCIDAGMDDFLAKPINIEALQVTLKKWLTEY</sequence>
<evidence type="ECO:0000256" key="14">
    <source>
        <dbReference type="ARBA" id="ARBA00070152"/>
    </source>
</evidence>
<dbReference type="PRINTS" id="PR00344">
    <property type="entry name" value="BCTRLSENSOR"/>
</dbReference>
<dbReference type="Pfam" id="PF00512">
    <property type="entry name" value="HisKA"/>
    <property type="match status" value="1"/>
</dbReference>
<evidence type="ECO:0000256" key="11">
    <source>
        <dbReference type="ARBA" id="ARBA00023012"/>
    </source>
</evidence>
<reference evidence="18 19" key="1">
    <citation type="submission" date="2018-01" db="EMBL/GenBank/DDBJ databases">
        <title>Genome sequence of Iodobacter sp. strain PCH194 isolated from Indian Trans-Himalaya.</title>
        <authorList>
            <person name="Kumar V."/>
            <person name="Thakur V."/>
            <person name="Kumar S."/>
            <person name="Singh D."/>
        </authorList>
    </citation>
    <scope>NUCLEOTIDE SEQUENCE [LARGE SCALE GENOMIC DNA]</scope>
    <source>
        <strain evidence="18 19">PCH194</strain>
    </source>
</reference>
<dbReference type="GO" id="GO:0000155">
    <property type="term" value="F:phosphorelay sensor kinase activity"/>
    <property type="evidence" value="ECO:0007669"/>
    <property type="project" value="InterPro"/>
</dbReference>
<dbReference type="Pfam" id="PF00072">
    <property type="entry name" value="Response_reg"/>
    <property type="match status" value="1"/>
</dbReference>
<dbReference type="InterPro" id="IPR005467">
    <property type="entry name" value="His_kinase_dom"/>
</dbReference>
<keyword evidence="6" id="KW-0812">Transmembrane</keyword>
<dbReference type="AlphaFoldDB" id="A0A7G3G607"/>
<dbReference type="InterPro" id="IPR036890">
    <property type="entry name" value="HATPase_C_sf"/>
</dbReference>
<keyword evidence="9" id="KW-0067">ATP-binding</keyword>
<dbReference type="EMBL" id="CP025781">
    <property type="protein sequence ID" value="QBC42265.1"/>
    <property type="molecule type" value="Genomic_DNA"/>
</dbReference>
<dbReference type="GO" id="GO:0016020">
    <property type="term" value="C:membrane"/>
    <property type="evidence" value="ECO:0007669"/>
    <property type="project" value="UniProtKB-SubCell"/>
</dbReference>
<keyword evidence="11" id="KW-0902">Two-component regulatory system</keyword>
<dbReference type="SUPFAM" id="SSF47384">
    <property type="entry name" value="Homodimeric domain of signal transducing histidine kinase"/>
    <property type="match status" value="1"/>
</dbReference>
<dbReference type="InterPro" id="IPR003594">
    <property type="entry name" value="HATPase_dom"/>
</dbReference>
<evidence type="ECO:0000256" key="1">
    <source>
        <dbReference type="ARBA" id="ARBA00000085"/>
    </source>
</evidence>
<dbReference type="Proteomes" id="UP000515917">
    <property type="component" value="Chromosome"/>
</dbReference>
<evidence type="ECO:0000256" key="8">
    <source>
        <dbReference type="ARBA" id="ARBA00022777"/>
    </source>
</evidence>
<dbReference type="GO" id="GO:0005524">
    <property type="term" value="F:ATP binding"/>
    <property type="evidence" value="ECO:0007669"/>
    <property type="project" value="UniProtKB-KW"/>
</dbReference>
<dbReference type="SMART" id="SM00387">
    <property type="entry name" value="HATPase_c"/>
    <property type="match status" value="1"/>
</dbReference>
<dbReference type="SUPFAM" id="SSF52172">
    <property type="entry name" value="CheY-like"/>
    <property type="match status" value="1"/>
</dbReference>
<comment type="catalytic activity">
    <reaction evidence="1">
        <text>ATP + protein L-histidine = ADP + protein N-phospho-L-histidine.</text>
        <dbReference type="EC" id="2.7.13.3"/>
    </reaction>
</comment>
<dbReference type="InterPro" id="IPR004358">
    <property type="entry name" value="Sig_transdc_His_kin-like_C"/>
</dbReference>
<dbReference type="InterPro" id="IPR036097">
    <property type="entry name" value="HisK_dim/P_sf"/>
</dbReference>
<name>A0A7G3G607_9NEIS</name>
<dbReference type="InterPro" id="IPR001789">
    <property type="entry name" value="Sig_transdc_resp-reg_receiver"/>
</dbReference>
<dbReference type="SUPFAM" id="SSF55874">
    <property type="entry name" value="ATPase domain of HSP90 chaperone/DNA topoisomerase II/histidine kinase"/>
    <property type="match status" value="1"/>
</dbReference>
<dbReference type="InterPro" id="IPR003661">
    <property type="entry name" value="HisK_dim/P_dom"/>
</dbReference>
<comment type="subcellular location">
    <subcellularLocation>
        <location evidence="2">Membrane</location>
    </subcellularLocation>
</comment>
<dbReference type="FunFam" id="1.10.287.130:FF:000004">
    <property type="entry name" value="Ethylene receptor 1"/>
    <property type="match status" value="1"/>
</dbReference>
<evidence type="ECO:0000256" key="4">
    <source>
        <dbReference type="ARBA" id="ARBA00022553"/>
    </source>
</evidence>
<keyword evidence="7" id="KW-0547">Nucleotide-binding</keyword>
<dbReference type="InterPro" id="IPR011006">
    <property type="entry name" value="CheY-like_superfamily"/>
</dbReference>
<dbReference type="SMART" id="SM00388">
    <property type="entry name" value="HisKA"/>
    <property type="match status" value="1"/>
</dbReference>
<dbReference type="PROSITE" id="PS50109">
    <property type="entry name" value="HIS_KIN"/>
    <property type="match status" value="1"/>
</dbReference>
<protein>
    <recommendedName>
        <fullName evidence="14">Virulence sensor protein BvgS</fullName>
        <ecNumber evidence="3">2.7.13.3</ecNumber>
    </recommendedName>
</protein>
<dbReference type="Pfam" id="PF02518">
    <property type="entry name" value="HATPase_c"/>
    <property type="match status" value="1"/>
</dbReference>
<organism evidence="18 19">
    <name type="scientific">Iodobacter fluviatilis</name>
    <dbReference type="NCBI Taxonomy" id="537"/>
    <lineage>
        <taxon>Bacteria</taxon>
        <taxon>Pseudomonadati</taxon>
        <taxon>Pseudomonadota</taxon>
        <taxon>Betaproteobacteria</taxon>
        <taxon>Neisseriales</taxon>
        <taxon>Chitinibacteraceae</taxon>
        <taxon>Iodobacter</taxon>
    </lineage>
</organism>
<dbReference type="RefSeq" id="WP_130104890.1">
    <property type="nucleotide sequence ID" value="NZ_CP025781.1"/>
</dbReference>
<dbReference type="KEGG" id="ifl:C1H71_00950"/>
<keyword evidence="8" id="KW-0418">Kinase</keyword>
<evidence type="ECO:0000259" key="17">
    <source>
        <dbReference type="PROSITE" id="PS50110"/>
    </source>
</evidence>
<evidence type="ECO:0000256" key="3">
    <source>
        <dbReference type="ARBA" id="ARBA00012438"/>
    </source>
</evidence>
<keyword evidence="5" id="KW-0808">Transferase</keyword>
<dbReference type="FunFam" id="3.30.565.10:FF:000010">
    <property type="entry name" value="Sensor histidine kinase RcsC"/>
    <property type="match status" value="1"/>
</dbReference>
<evidence type="ECO:0000313" key="18">
    <source>
        <dbReference type="EMBL" id="QBC42265.1"/>
    </source>
</evidence>
<gene>
    <name evidence="18" type="ORF">C1H71_00950</name>
</gene>
<dbReference type="PANTHER" id="PTHR45339:SF5">
    <property type="entry name" value="HISTIDINE KINASE"/>
    <property type="match status" value="1"/>
</dbReference>
<evidence type="ECO:0000256" key="6">
    <source>
        <dbReference type="ARBA" id="ARBA00022692"/>
    </source>
</evidence>
<accession>A0A7G3G607</accession>
<evidence type="ECO:0000256" key="7">
    <source>
        <dbReference type="ARBA" id="ARBA00022741"/>
    </source>
</evidence>
<proteinExistence type="predicted"/>
<evidence type="ECO:0000259" key="16">
    <source>
        <dbReference type="PROSITE" id="PS50109"/>
    </source>
</evidence>
<dbReference type="Gene3D" id="3.30.565.10">
    <property type="entry name" value="Histidine kinase-like ATPase, C-terminal domain"/>
    <property type="match status" value="1"/>
</dbReference>
<evidence type="ECO:0000256" key="10">
    <source>
        <dbReference type="ARBA" id="ARBA00022989"/>
    </source>
</evidence>
<feature type="domain" description="Histidine kinase" evidence="16">
    <location>
        <begin position="137"/>
        <end position="360"/>
    </location>
</feature>
<evidence type="ECO:0000256" key="5">
    <source>
        <dbReference type="ARBA" id="ARBA00022679"/>
    </source>
</evidence>
<dbReference type="PANTHER" id="PTHR45339">
    <property type="entry name" value="HYBRID SIGNAL TRANSDUCTION HISTIDINE KINASE J"/>
    <property type="match status" value="1"/>
</dbReference>
<dbReference type="CDD" id="cd17546">
    <property type="entry name" value="REC_hyHK_CKI1_RcsC-like"/>
    <property type="match status" value="1"/>
</dbReference>
<evidence type="ECO:0000256" key="9">
    <source>
        <dbReference type="ARBA" id="ARBA00022840"/>
    </source>
</evidence>
<dbReference type="CDD" id="cd00082">
    <property type="entry name" value="HisKA"/>
    <property type="match status" value="1"/>
</dbReference>
<dbReference type="Gene3D" id="3.40.50.2300">
    <property type="match status" value="1"/>
</dbReference>
<feature type="modified residue" description="4-aspartylphosphate" evidence="15">
    <location>
        <position position="434"/>
    </location>
</feature>
<evidence type="ECO:0000256" key="15">
    <source>
        <dbReference type="PROSITE-ProRule" id="PRU00169"/>
    </source>
</evidence>
<keyword evidence="12" id="KW-0472">Membrane</keyword>
<keyword evidence="4 15" id="KW-0597">Phosphoprotein</keyword>
<dbReference type="SMART" id="SM00448">
    <property type="entry name" value="REC"/>
    <property type="match status" value="1"/>
</dbReference>
<evidence type="ECO:0000313" key="19">
    <source>
        <dbReference type="Proteomes" id="UP000515917"/>
    </source>
</evidence>
<evidence type="ECO:0000256" key="2">
    <source>
        <dbReference type="ARBA" id="ARBA00004370"/>
    </source>
</evidence>
<dbReference type="PROSITE" id="PS50110">
    <property type="entry name" value="RESPONSE_REGULATORY"/>
    <property type="match status" value="1"/>
</dbReference>
<evidence type="ECO:0000256" key="12">
    <source>
        <dbReference type="ARBA" id="ARBA00023136"/>
    </source>
</evidence>
<feature type="domain" description="Response regulatory" evidence="17">
    <location>
        <begin position="384"/>
        <end position="504"/>
    </location>
</feature>
<dbReference type="CDD" id="cd16922">
    <property type="entry name" value="HATPase_EvgS-ArcB-TorS-like"/>
    <property type="match status" value="1"/>
</dbReference>
<evidence type="ECO:0000256" key="13">
    <source>
        <dbReference type="ARBA" id="ARBA00058004"/>
    </source>
</evidence>
<comment type="function">
    <text evidence="13">Member of the two-component regulatory system BvgS/BvgA. Phosphorylates BvgA via a four-step phosphorelay in response to environmental signals.</text>
</comment>
<keyword evidence="19" id="KW-1185">Reference proteome</keyword>
<dbReference type="Gene3D" id="1.10.287.130">
    <property type="match status" value="1"/>
</dbReference>